<name>A0ABS6IY91_9LACO</name>
<reference evidence="1 2" key="1">
    <citation type="submission" date="2021-06" db="EMBL/GenBank/DDBJ databases">
        <title>Limosilactobacillus angelus sp. nov., isolated from the human vagina.</title>
        <authorList>
            <person name="Chen Y.-S."/>
        </authorList>
    </citation>
    <scope>NUCLEOTIDE SEQUENCE [LARGE SCALE GENOMIC DNA]</scope>
    <source>
        <strain evidence="1 2">P5L02</strain>
    </source>
</reference>
<dbReference type="Proteomes" id="UP001196248">
    <property type="component" value="Unassembled WGS sequence"/>
</dbReference>
<organism evidence="1 2">
    <name type="scientific">Limosilactobacillus portuensis</name>
    <dbReference type="NCBI Taxonomy" id="2742601"/>
    <lineage>
        <taxon>Bacteria</taxon>
        <taxon>Bacillati</taxon>
        <taxon>Bacillota</taxon>
        <taxon>Bacilli</taxon>
        <taxon>Lactobacillales</taxon>
        <taxon>Lactobacillaceae</taxon>
        <taxon>Limosilactobacillus</taxon>
    </lineage>
</organism>
<proteinExistence type="predicted"/>
<comment type="caution">
    <text evidence="1">The sequence shown here is derived from an EMBL/GenBank/DDBJ whole genome shotgun (WGS) entry which is preliminary data.</text>
</comment>
<dbReference type="RefSeq" id="WP_216972335.1">
    <property type="nucleotide sequence ID" value="NZ_JAHPJJ010000015.1"/>
</dbReference>
<gene>
    <name evidence="1" type="ORF">KSL82_06690</name>
</gene>
<keyword evidence="2" id="KW-1185">Reference proteome</keyword>
<sequence length="151" mass="17900">MKLDFGKGYEYVSGRILLKTRLVKMLYPKMIRGYKATPHKIVRNIDGEWYESRPTKKIWPAGSDVPDVNGEYYGGYDCAYRWFPIGKDYPKGEWYESKHNLYGWEIDLKPGQKPLSAYYWHIGEPEPTFHEYKHVDGILKYAKTTYKELPF</sequence>
<evidence type="ECO:0000313" key="1">
    <source>
        <dbReference type="EMBL" id="MBU9695579.1"/>
    </source>
</evidence>
<protein>
    <submittedName>
        <fullName evidence="1">Uncharacterized protein</fullName>
    </submittedName>
</protein>
<evidence type="ECO:0000313" key="2">
    <source>
        <dbReference type="Proteomes" id="UP001196248"/>
    </source>
</evidence>
<accession>A0ABS6IY91</accession>
<dbReference type="EMBL" id="JAHPJJ010000015">
    <property type="protein sequence ID" value="MBU9695579.1"/>
    <property type="molecule type" value="Genomic_DNA"/>
</dbReference>